<sequence>MGMTSSDLSRLSPNVITLSSASPFKKGGLGESPENGHRTKRTPHEWITFRGDNKHRRDGPLPSNGSLSPRPRPTVARLAPKYPSSRKEFHH</sequence>
<accession>A0A834W6P7</accession>
<reference evidence="2" key="1">
    <citation type="submission" date="2020-09" db="EMBL/GenBank/DDBJ databases">
        <title>Genome-Enabled Discovery of Anthraquinone Biosynthesis in Senna tora.</title>
        <authorList>
            <person name="Kang S.-H."/>
            <person name="Pandey R.P."/>
            <person name="Lee C.-M."/>
            <person name="Sim J.-S."/>
            <person name="Jeong J.-T."/>
            <person name="Choi B.-S."/>
            <person name="Jung M."/>
            <person name="Ginzburg D."/>
            <person name="Zhao K."/>
            <person name="Won S.Y."/>
            <person name="Oh T.-J."/>
            <person name="Yu Y."/>
            <person name="Kim N.-H."/>
            <person name="Lee O.R."/>
            <person name="Lee T.-H."/>
            <person name="Bashyal P."/>
            <person name="Kim T.-S."/>
            <person name="Lee W.-H."/>
            <person name="Kawkins C."/>
            <person name="Kim C.-K."/>
            <person name="Kim J.S."/>
            <person name="Ahn B.O."/>
            <person name="Rhee S.Y."/>
            <person name="Sohng J.K."/>
        </authorList>
    </citation>
    <scope>NUCLEOTIDE SEQUENCE</scope>
    <source>
        <tissue evidence="2">Leaf</tissue>
    </source>
</reference>
<proteinExistence type="predicted"/>
<name>A0A834W6P7_9FABA</name>
<evidence type="ECO:0000313" key="3">
    <source>
        <dbReference type="Proteomes" id="UP000634136"/>
    </source>
</evidence>
<feature type="region of interest" description="Disordered" evidence="1">
    <location>
        <begin position="1"/>
        <end position="91"/>
    </location>
</feature>
<comment type="caution">
    <text evidence="2">The sequence shown here is derived from an EMBL/GenBank/DDBJ whole genome shotgun (WGS) entry which is preliminary data.</text>
</comment>
<evidence type="ECO:0000256" key="1">
    <source>
        <dbReference type="SAM" id="MobiDB-lite"/>
    </source>
</evidence>
<dbReference type="EMBL" id="JAAIUW010000012">
    <property type="protein sequence ID" value="KAF7807861.1"/>
    <property type="molecule type" value="Genomic_DNA"/>
</dbReference>
<feature type="compositionally biased region" description="Polar residues" evidence="1">
    <location>
        <begin position="1"/>
        <end position="22"/>
    </location>
</feature>
<protein>
    <submittedName>
        <fullName evidence="2">Uncharacterized protein</fullName>
    </submittedName>
</protein>
<dbReference type="AlphaFoldDB" id="A0A834W6P7"/>
<organism evidence="2 3">
    <name type="scientific">Senna tora</name>
    <dbReference type="NCBI Taxonomy" id="362788"/>
    <lineage>
        <taxon>Eukaryota</taxon>
        <taxon>Viridiplantae</taxon>
        <taxon>Streptophyta</taxon>
        <taxon>Embryophyta</taxon>
        <taxon>Tracheophyta</taxon>
        <taxon>Spermatophyta</taxon>
        <taxon>Magnoliopsida</taxon>
        <taxon>eudicotyledons</taxon>
        <taxon>Gunneridae</taxon>
        <taxon>Pentapetalae</taxon>
        <taxon>rosids</taxon>
        <taxon>fabids</taxon>
        <taxon>Fabales</taxon>
        <taxon>Fabaceae</taxon>
        <taxon>Caesalpinioideae</taxon>
        <taxon>Cassia clade</taxon>
        <taxon>Senna</taxon>
    </lineage>
</organism>
<keyword evidence="3" id="KW-1185">Reference proteome</keyword>
<evidence type="ECO:0000313" key="2">
    <source>
        <dbReference type="EMBL" id="KAF7807861.1"/>
    </source>
</evidence>
<dbReference type="Proteomes" id="UP000634136">
    <property type="component" value="Unassembled WGS sequence"/>
</dbReference>
<gene>
    <name evidence="2" type="ORF">G2W53_040022</name>
</gene>